<keyword evidence="4" id="KW-0808">Transferase</keyword>
<keyword evidence="11" id="KW-1185">Reference proteome</keyword>
<dbReference type="InterPro" id="IPR003661">
    <property type="entry name" value="HisK_dim/P_dom"/>
</dbReference>
<dbReference type="SMART" id="SM00387">
    <property type="entry name" value="HATPase_c"/>
    <property type="match status" value="1"/>
</dbReference>
<dbReference type="GO" id="GO:0000155">
    <property type="term" value="F:phosphorelay sensor kinase activity"/>
    <property type="evidence" value="ECO:0007669"/>
    <property type="project" value="InterPro"/>
</dbReference>
<accession>A0AAW9SCM7</accession>
<dbReference type="Gene3D" id="1.10.287.130">
    <property type="match status" value="1"/>
</dbReference>
<dbReference type="PANTHER" id="PTHR45436">
    <property type="entry name" value="SENSOR HISTIDINE KINASE YKOH"/>
    <property type="match status" value="1"/>
</dbReference>
<dbReference type="Pfam" id="PF00512">
    <property type="entry name" value="HisKA"/>
    <property type="match status" value="1"/>
</dbReference>
<dbReference type="InterPro" id="IPR050428">
    <property type="entry name" value="TCS_sensor_his_kinase"/>
</dbReference>
<evidence type="ECO:0000256" key="2">
    <source>
        <dbReference type="ARBA" id="ARBA00012438"/>
    </source>
</evidence>
<dbReference type="SMART" id="SM00388">
    <property type="entry name" value="HisKA"/>
    <property type="match status" value="1"/>
</dbReference>
<evidence type="ECO:0000259" key="9">
    <source>
        <dbReference type="PROSITE" id="PS50109"/>
    </source>
</evidence>
<keyword evidence="7 8" id="KW-1133">Transmembrane helix</keyword>
<proteinExistence type="predicted"/>
<dbReference type="Gene3D" id="3.30.565.10">
    <property type="entry name" value="Histidine kinase-like ATPase, C-terminal domain"/>
    <property type="match status" value="1"/>
</dbReference>
<evidence type="ECO:0000256" key="5">
    <source>
        <dbReference type="ARBA" id="ARBA00022692"/>
    </source>
</evidence>
<dbReference type="EC" id="2.7.13.3" evidence="2"/>
<dbReference type="PANTHER" id="PTHR45436:SF5">
    <property type="entry name" value="SENSOR HISTIDINE KINASE TRCS"/>
    <property type="match status" value="1"/>
</dbReference>
<organism evidence="10 11">
    <name type="scientific">Rapidithrix thailandica</name>
    <dbReference type="NCBI Taxonomy" id="413964"/>
    <lineage>
        <taxon>Bacteria</taxon>
        <taxon>Pseudomonadati</taxon>
        <taxon>Bacteroidota</taxon>
        <taxon>Cytophagia</taxon>
        <taxon>Cytophagales</taxon>
        <taxon>Flammeovirgaceae</taxon>
        <taxon>Rapidithrix</taxon>
    </lineage>
</organism>
<dbReference type="EMBL" id="JBDKWZ010000016">
    <property type="protein sequence ID" value="MEN7550756.1"/>
    <property type="molecule type" value="Genomic_DNA"/>
</dbReference>
<comment type="caution">
    <text evidence="10">The sequence shown here is derived from an EMBL/GenBank/DDBJ whole genome shotgun (WGS) entry which is preliminary data.</text>
</comment>
<dbReference type="InterPro" id="IPR036890">
    <property type="entry name" value="HATPase_C_sf"/>
</dbReference>
<dbReference type="PROSITE" id="PS50109">
    <property type="entry name" value="HIS_KIN"/>
    <property type="match status" value="1"/>
</dbReference>
<keyword evidence="5 8" id="KW-0812">Transmembrane</keyword>
<dbReference type="Proteomes" id="UP001403385">
    <property type="component" value="Unassembled WGS sequence"/>
</dbReference>
<evidence type="ECO:0000256" key="7">
    <source>
        <dbReference type="ARBA" id="ARBA00022989"/>
    </source>
</evidence>
<feature type="transmembrane region" description="Helical" evidence="8">
    <location>
        <begin position="136"/>
        <end position="159"/>
    </location>
</feature>
<keyword evidence="6 10" id="KW-0418">Kinase</keyword>
<reference evidence="10 11" key="1">
    <citation type="submission" date="2024-04" db="EMBL/GenBank/DDBJ databases">
        <title>Novel genus in family Flammeovirgaceae.</title>
        <authorList>
            <person name="Nguyen T.H."/>
            <person name="Vuong T.Q."/>
            <person name="Le H."/>
            <person name="Kim S.-G."/>
        </authorList>
    </citation>
    <scope>NUCLEOTIDE SEQUENCE [LARGE SCALE GENOMIC DNA]</scope>
    <source>
        <strain evidence="10 11">JCM 23209</strain>
    </source>
</reference>
<evidence type="ECO:0000256" key="4">
    <source>
        <dbReference type="ARBA" id="ARBA00022679"/>
    </source>
</evidence>
<feature type="domain" description="Histidine kinase" evidence="9">
    <location>
        <begin position="221"/>
        <end position="421"/>
    </location>
</feature>
<evidence type="ECO:0000256" key="3">
    <source>
        <dbReference type="ARBA" id="ARBA00022553"/>
    </source>
</evidence>
<evidence type="ECO:0000313" key="10">
    <source>
        <dbReference type="EMBL" id="MEN7550756.1"/>
    </source>
</evidence>
<evidence type="ECO:0000256" key="6">
    <source>
        <dbReference type="ARBA" id="ARBA00022777"/>
    </source>
</evidence>
<dbReference type="InterPro" id="IPR036097">
    <property type="entry name" value="HisK_dim/P_sf"/>
</dbReference>
<dbReference type="InterPro" id="IPR005467">
    <property type="entry name" value="His_kinase_dom"/>
</dbReference>
<dbReference type="SUPFAM" id="SSF47384">
    <property type="entry name" value="Homodimeric domain of signal transducing histidine kinase"/>
    <property type="match status" value="1"/>
</dbReference>
<evidence type="ECO:0000313" key="11">
    <source>
        <dbReference type="Proteomes" id="UP001403385"/>
    </source>
</evidence>
<name>A0AAW9SCM7_9BACT</name>
<dbReference type="Pfam" id="PF02518">
    <property type="entry name" value="HATPase_c"/>
    <property type="match status" value="1"/>
</dbReference>
<evidence type="ECO:0000256" key="1">
    <source>
        <dbReference type="ARBA" id="ARBA00000085"/>
    </source>
</evidence>
<protein>
    <recommendedName>
        <fullName evidence="2">histidine kinase</fullName>
        <ecNumber evidence="2">2.7.13.3</ecNumber>
    </recommendedName>
</protein>
<dbReference type="SUPFAM" id="SSF55874">
    <property type="entry name" value="ATPase domain of HSP90 chaperone/DNA topoisomerase II/histidine kinase"/>
    <property type="match status" value="1"/>
</dbReference>
<sequence>MKLLNHTLLYLSVALLPVIGIWAAIFYLNMMDEVYDSIDDGLENHKMLVIRRAMEDTTVLQNDRFGSNNFALRKLPKSSAITVKDTYKDTLMYMENEEDFEPVRMLTTVFYRPGQGYYQLKVITSMVEEDDLIEDLLYSLFWLYVVLLASVLVVNNFLLRKIWKPFYHLLHYLKGFRLENKPVVKPVSTKVKEFQDLNEAVVSLLERNIEVFNSQKQFIENASHELQTPLAISLNKLELLLEEMQGEEKQAQTIGQVMATLEKLTRLNKSLLLLSKIENRQFPEEEPVHFHQLAYRLTEDFADLAGFKELRLSYIEEAPLSVTMNKDLAEILLTNLLKNAIVHNYAGGQVTVKVCAYALRIENTGKSEALDAQKAFGRFYKNSSQNASTGLGLAIAKAIADVYGISLRYHYDEKHILSLEF</sequence>
<feature type="transmembrane region" description="Helical" evidence="8">
    <location>
        <begin position="7"/>
        <end position="28"/>
    </location>
</feature>
<dbReference type="AlphaFoldDB" id="A0AAW9SCM7"/>
<keyword evidence="3" id="KW-0597">Phosphoprotein</keyword>
<gene>
    <name evidence="10" type="ORF">AAG747_22740</name>
</gene>
<dbReference type="InterPro" id="IPR003594">
    <property type="entry name" value="HATPase_dom"/>
</dbReference>
<evidence type="ECO:0000256" key="8">
    <source>
        <dbReference type="SAM" id="Phobius"/>
    </source>
</evidence>
<keyword evidence="8" id="KW-0472">Membrane</keyword>
<comment type="catalytic activity">
    <reaction evidence="1">
        <text>ATP + protein L-histidine = ADP + protein N-phospho-L-histidine.</text>
        <dbReference type="EC" id="2.7.13.3"/>
    </reaction>
</comment>
<dbReference type="GO" id="GO:0005886">
    <property type="term" value="C:plasma membrane"/>
    <property type="evidence" value="ECO:0007669"/>
    <property type="project" value="TreeGrafter"/>
</dbReference>
<dbReference type="RefSeq" id="WP_346823538.1">
    <property type="nucleotide sequence ID" value="NZ_JBDKWZ010000016.1"/>
</dbReference>